<name>A0A8U0IIJ1_9EURY</name>
<keyword evidence="2" id="KW-0812">Transmembrane</keyword>
<feature type="transmembrane region" description="Helical" evidence="2">
    <location>
        <begin position="291"/>
        <end position="311"/>
    </location>
</feature>
<keyword evidence="2" id="KW-1133">Transmembrane helix</keyword>
<gene>
    <name evidence="4" type="ORF">M0R88_02150</name>
</gene>
<protein>
    <recommendedName>
        <fullName evidence="3">DUF7827 domain-containing protein</fullName>
    </recommendedName>
</protein>
<sequence>MKVRYRPLILAALVLVSTTAPVLGASPDAEFGQSVVETATGETAEIPVTFSDTDAATVRIGSEAVNYIATVTLRDGNGDGKVVLRYDTAKAGSGGAFAVAADADSVSVSNETDLGEQNGLDPGNYKLAVAPGNASLDEKSDVATLSLSGSETTDPDAGTETTASSQYAGHVADIDNGVVVAPAVNQTITGQLDLDPGTEILVTAKGTKGVQFLKTQRTTVTEDGRFRASFDFSGLPSEGQNETEFQIEIRANDEVQREATGVVRSPPTAETTKQAVRDETTTVTTTQDGSIPGFSLVTGLLALVGVALVAARRAA</sequence>
<feature type="region of interest" description="Disordered" evidence="1">
    <location>
        <begin position="261"/>
        <end position="289"/>
    </location>
</feature>
<dbReference type="NCBIfam" id="NF045517">
    <property type="entry name" value="halo_surf_dom"/>
    <property type="match status" value="1"/>
</dbReference>
<dbReference type="Pfam" id="PF25162">
    <property type="entry name" value="DUF7827"/>
    <property type="match status" value="1"/>
</dbReference>
<dbReference type="KEGG" id="haxz:M0R88_02150"/>
<organism evidence="4 5">
    <name type="scientific">Halorussus gelatinilyticus</name>
    <dbReference type="NCBI Taxonomy" id="2937524"/>
    <lineage>
        <taxon>Archaea</taxon>
        <taxon>Methanobacteriati</taxon>
        <taxon>Methanobacteriota</taxon>
        <taxon>Stenosarchaea group</taxon>
        <taxon>Halobacteria</taxon>
        <taxon>Halobacteriales</taxon>
        <taxon>Haladaptataceae</taxon>
        <taxon>Halorussus</taxon>
    </lineage>
</organism>
<dbReference type="Proteomes" id="UP000830434">
    <property type="component" value="Chromosome"/>
</dbReference>
<reference evidence="4" key="1">
    <citation type="submission" date="2022-04" db="EMBL/GenBank/DDBJ databases">
        <title>Diverse halophilic archaea isolated from saline environments.</title>
        <authorList>
            <person name="Cui H.-L."/>
        </authorList>
    </citation>
    <scope>NUCLEOTIDE SEQUENCE</scope>
    <source>
        <strain evidence="4">XZYJT40</strain>
    </source>
</reference>
<evidence type="ECO:0000313" key="5">
    <source>
        <dbReference type="Proteomes" id="UP000830434"/>
    </source>
</evidence>
<dbReference type="AlphaFoldDB" id="A0A8U0IIJ1"/>
<dbReference type="InterPro" id="IPR057149">
    <property type="entry name" value="DUF7827"/>
</dbReference>
<proteinExistence type="predicted"/>
<dbReference type="EMBL" id="CP096658">
    <property type="protein sequence ID" value="UPW00917.1"/>
    <property type="molecule type" value="Genomic_DNA"/>
</dbReference>
<accession>A0A8U0IIJ1</accession>
<dbReference type="GeneID" id="72188619"/>
<evidence type="ECO:0000256" key="2">
    <source>
        <dbReference type="SAM" id="Phobius"/>
    </source>
</evidence>
<keyword evidence="2" id="KW-0472">Membrane</keyword>
<dbReference type="RefSeq" id="WP_248655324.1">
    <property type="nucleotide sequence ID" value="NZ_CP096658.1"/>
</dbReference>
<evidence type="ECO:0000313" key="4">
    <source>
        <dbReference type="EMBL" id="UPW00917.1"/>
    </source>
</evidence>
<evidence type="ECO:0000256" key="1">
    <source>
        <dbReference type="SAM" id="MobiDB-lite"/>
    </source>
</evidence>
<keyword evidence="5" id="KW-1185">Reference proteome</keyword>
<evidence type="ECO:0000259" key="3">
    <source>
        <dbReference type="Pfam" id="PF25162"/>
    </source>
</evidence>
<feature type="domain" description="DUF7827" evidence="3">
    <location>
        <begin position="27"/>
        <end position="131"/>
    </location>
</feature>